<evidence type="ECO:0000256" key="3">
    <source>
        <dbReference type="ARBA" id="ARBA00022475"/>
    </source>
</evidence>
<feature type="transmembrane region" description="Helical" evidence="7">
    <location>
        <begin position="257"/>
        <end position="280"/>
    </location>
</feature>
<evidence type="ECO:0000256" key="5">
    <source>
        <dbReference type="ARBA" id="ARBA00022989"/>
    </source>
</evidence>
<evidence type="ECO:0000256" key="6">
    <source>
        <dbReference type="ARBA" id="ARBA00023136"/>
    </source>
</evidence>
<feature type="transmembrane region" description="Helical" evidence="7">
    <location>
        <begin position="292"/>
        <end position="314"/>
    </location>
</feature>
<feature type="transmembrane region" description="Helical" evidence="7">
    <location>
        <begin position="52"/>
        <end position="74"/>
    </location>
</feature>
<dbReference type="InterPro" id="IPR036259">
    <property type="entry name" value="MFS_trans_sf"/>
</dbReference>
<feature type="transmembrane region" description="Helical" evidence="7">
    <location>
        <begin position="21"/>
        <end position="40"/>
    </location>
</feature>
<feature type="transmembrane region" description="Helical" evidence="7">
    <location>
        <begin position="118"/>
        <end position="140"/>
    </location>
</feature>
<keyword evidence="4 7" id="KW-0812">Transmembrane</keyword>
<evidence type="ECO:0000256" key="1">
    <source>
        <dbReference type="ARBA" id="ARBA00004651"/>
    </source>
</evidence>
<sequence length="463" mass="49559">MITTTQLIRARRFLPLFVTQLLGAFNDNLFKNAMILFVVYEVYQSEAQETRFSALASAIFILPFFVLSALAGQLADLRDKARLIRVIKAFEIAIMLVGGAGLALAWQGVSLDAVAIPLMLLALFAMGVHSTFFGPIKYAILPQHLRQSEVLSGTGLVEAGTYIAVLAGTIVAGWISVDAAAIGVVAVACLGWLAGRQVPPAPPATPSQPLSFPVLSWYRARKVNPLLRLLGYPAMALADQCVSAYRLVRNTMHDRRVYLAIWAISFFWAIGTVLFVQFPPLAKNMLMASKEVASLFLVIFSVGVAIGSVAINALLKGTVSARWSPISVIGMGAFLVAFQQVCHLWPPHDGPEALMDVGTFVVQPLAVPLMLTLLGIAVCGGMFVVPLYAFLTTFVDKSQTARTIAANNIVNSGAMVVGSLASGAMTLLGITVGQQLLVVALSCGASAWLGFLLFRAERCEASR</sequence>
<keyword evidence="3" id="KW-1003">Cell membrane</keyword>
<keyword evidence="5 7" id="KW-1133">Transmembrane helix</keyword>
<evidence type="ECO:0000256" key="4">
    <source>
        <dbReference type="ARBA" id="ARBA00022692"/>
    </source>
</evidence>
<dbReference type="InterPro" id="IPR011701">
    <property type="entry name" value="MFS"/>
</dbReference>
<feature type="transmembrane region" description="Helical" evidence="7">
    <location>
        <begin position="366"/>
        <end position="391"/>
    </location>
</feature>
<dbReference type="PANTHER" id="PTHR43266:SF2">
    <property type="entry name" value="MAJOR FACILITATOR SUPERFAMILY (MFS) PROFILE DOMAIN-CONTAINING PROTEIN"/>
    <property type="match status" value="1"/>
</dbReference>
<proteinExistence type="predicted"/>
<dbReference type="Gene3D" id="1.20.1250.20">
    <property type="entry name" value="MFS general substrate transporter like domains"/>
    <property type="match status" value="1"/>
</dbReference>
<gene>
    <name evidence="8" type="ORF">ACFFJC_14300</name>
</gene>
<keyword evidence="2" id="KW-0813">Transport</keyword>
<keyword evidence="6 7" id="KW-0472">Membrane</keyword>
<feature type="transmembrane region" description="Helical" evidence="7">
    <location>
        <begin position="86"/>
        <end position="106"/>
    </location>
</feature>
<feature type="transmembrane region" description="Helical" evidence="7">
    <location>
        <begin position="161"/>
        <end position="194"/>
    </location>
</feature>
<dbReference type="RefSeq" id="WP_379488166.1">
    <property type="nucleotide sequence ID" value="NZ_JBHLWK010000017.1"/>
</dbReference>
<dbReference type="CDD" id="cd06173">
    <property type="entry name" value="MFS_MefA_like"/>
    <property type="match status" value="1"/>
</dbReference>
<name>A0ABV6CYG8_9SPHN</name>
<dbReference type="Proteomes" id="UP001589798">
    <property type="component" value="Unassembled WGS sequence"/>
</dbReference>
<feature type="transmembrane region" description="Helical" evidence="7">
    <location>
        <begin position="326"/>
        <end position="346"/>
    </location>
</feature>
<evidence type="ECO:0000313" key="9">
    <source>
        <dbReference type="Proteomes" id="UP001589798"/>
    </source>
</evidence>
<reference evidence="8 9" key="1">
    <citation type="submission" date="2024-09" db="EMBL/GenBank/DDBJ databases">
        <authorList>
            <person name="Sun Q."/>
            <person name="Mori K."/>
        </authorList>
    </citation>
    <scope>NUCLEOTIDE SEQUENCE [LARGE SCALE GENOMIC DNA]</scope>
    <source>
        <strain evidence="8 9">CCM 7706</strain>
    </source>
</reference>
<dbReference type="EMBL" id="JBHLWK010000017">
    <property type="protein sequence ID" value="MFC0205433.1"/>
    <property type="molecule type" value="Genomic_DNA"/>
</dbReference>
<protein>
    <submittedName>
        <fullName evidence="8">MFS transporter</fullName>
    </submittedName>
</protein>
<feature type="transmembrane region" description="Helical" evidence="7">
    <location>
        <begin position="436"/>
        <end position="454"/>
    </location>
</feature>
<dbReference type="PANTHER" id="PTHR43266">
    <property type="entry name" value="MACROLIDE-EFFLUX PROTEIN"/>
    <property type="match status" value="1"/>
</dbReference>
<feature type="transmembrane region" description="Helical" evidence="7">
    <location>
        <begin position="412"/>
        <end position="430"/>
    </location>
</feature>
<evidence type="ECO:0000256" key="2">
    <source>
        <dbReference type="ARBA" id="ARBA00022448"/>
    </source>
</evidence>
<organism evidence="8 9">
    <name type="scientific">Novosphingobium soli</name>
    <dbReference type="NCBI Taxonomy" id="574956"/>
    <lineage>
        <taxon>Bacteria</taxon>
        <taxon>Pseudomonadati</taxon>
        <taxon>Pseudomonadota</taxon>
        <taxon>Alphaproteobacteria</taxon>
        <taxon>Sphingomonadales</taxon>
        <taxon>Sphingomonadaceae</taxon>
        <taxon>Novosphingobium</taxon>
    </lineage>
</organism>
<evidence type="ECO:0000256" key="7">
    <source>
        <dbReference type="SAM" id="Phobius"/>
    </source>
</evidence>
<comment type="subcellular location">
    <subcellularLocation>
        <location evidence="1">Cell membrane</location>
        <topology evidence="1">Multi-pass membrane protein</topology>
    </subcellularLocation>
</comment>
<dbReference type="Pfam" id="PF07690">
    <property type="entry name" value="MFS_1"/>
    <property type="match status" value="1"/>
</dbReference>
<dbReference type="SUPFAM" id="SSF103473">
    <property type="entry name" value="MFS general substrate transporter"/>
    <property type="match status" value="1"/>
</dbReference>
<accession>A0ABV6CYG8</accession>
<comment type="caution">
    <text evidence="8">The sequence shown here is derived from an EMBL/GenBank/DDBJ whole genome shotgun (WGS) entry which is preliminary data.</text>
</comment>
<evidence type="ECO:0000313" key="8">
    <source>
        <dbReference type="EMBL" id="MFC0205433.1"/>
    </source>
</evidence>
<keyword evidence="9" id="KW-1185">Reference proteome</keyword>